<dbReference type="Proteomes" id="UP000827282">
    <property type="component" value="Segment"/>
</dbReference>
<gene>
    <name evidence="1" type="ORF">HRTV-29_gp6</name>
</gene>
<name>A0AAE8Y0Q2_9CAUD</name>
<evidence type="ECO:0000313" key="1">
    <source>
        <dbReference type="EMBL" id="UBF23284.1"/>
    </source>
</evidence>
<reference evidence="1" key="1">
    <citation type="submission" date="2021-05" db="EMBL/GenBank/DDBJ databases">
        <title>Diversity, taxonomy and evolution of archaeal viruses of the class Caudoviricetes.</title>
        <authorList>
            <person name="Liu Y."/>
            <person name="Demina T.A."/>
            <person name="Roux S."/>
            <person name="Aiewsakun P."/>
            <person name="Kazlauskas D."/>
            <person name="Simmonds P."/>
            <person name="Prangishvili D."/>
            <person name="Oksanen H.M."/>
            <person name="Krupovic M."/>
        </authorList>
    </citation>
    <scope>NUCLEOTIDE SEQUENCE</scope>
    <source>
        <strain evidence="1">HRTV-29/29</strain>
    </source>
</reference>
<proteinExistence type="predicted"/>
<accession>A0AAE8Y0Q2</accession>
<sequence length="108" mass="11354">MTVELSPDEYHALRSRERDHLMAAAIHAAKHDAIPSTRGLSETVGRLTGGTVSYETTQAALDGLAEAGLVERRDGEPTPNARGVAVTSKGQRVLAYGAARLDAAATVE</sequence>
<evidence type="ECO:0000313" key="2">
    <source>
        <dbReference type="Proteomes" id="UP000827282"/>
    </source>
</evidence>
<protein>
    <submittedName>
        <fullName evidence="1">Uncharacterized protein</fullName>
    </submittedName>
</protein>
<organism evidence="1 2">
    <name type="scientific">Halorubrum tailed virus 29</name>
    <dbReference type="NCBI Taxonomy" id="2878010"/>
    <lineage>
        <taxon>Viruses</taxon>
        <taxon>Duplodnaviria</taxon>
        <taxon>Heunggongvirae</taxon>
        <taxon>Uroviricota</taxon>
        <taxon>Caudoviricetes</taxon>
        <taxon>Kirjokansivirales</taxon>
        <taxon>Haloferuviridae</taxon>
        <taxon>Dpdavirus</taxon>
        <taxon>Dpdavirus caudatum</taxon>
        <taxon>Dpdavirus HRTV29</taxon>
    </lineage>
</organism>
<keyword evidence="2" id="KW-1185">Reference proteome</keyword>
<dbReference type="EMBL" id="MZ334526">
    <property type="protein sequence ID" value="UBF23284.1"/>
    <property type="molecule type" value="Genomic_DNA"/>
</dbReference>